<evidence type="ECO:0000313" key="1">
    <source>
        <dbReference type="EMBL" id="MCW3473701.1"/>
    </source>
</evidence>
<dbReference type="SUPFAM" id="SSF48498">
    <property type="entry name" value="Tetracyclin repressor-like, C-terminal domain"/>
    <property type="match status" value="1"/>
</dbReference>
<name>A0AA42CEM0_9PROT</name>
<dbReference type="InterPro" id="IPR036271">
    <property type="entry name" value="Tet_transcr_reg_TetR-rel_C_sf"/>
</dbReference>
<reference evidence="1" key="1">
    <citation type="submission" date="2022-09" db="EMBL/GenBank/DDBJ databases">
        <title>Rhodovastum sp. nov. RN2-1 isolated from soil in Seongnam, South Korea.</title>
        <authorList>
            <person name="Le N.T."/>
        </authorList>
    </citation>
    <scope>NUCLEOTIDE SEQUENCE</scope>
    <source>
        <strain evidence="1">RN2-1</strain>
    </source>
</reference>
<dbReference type="RefSeq" id="WP_264712275.1">
    <property type="nucleotide sequence ID" value="NZ_JAPDNT010000001.1"/>
</dbReference>
<sequence length="214" mass="21765">MTGAPLSSSGVSAEDVVAFLRAHPRFLAEHPELYRILAPPLRVHGDTLADHMAAMLRAERAHATAMAERADGVLAAGRAAAGLAARVQEAVLAMIGAANAAECVSCELPALLAIDAASLCIEADLPGARLLPPGAVASLLGPRAVVFRAGAADAPLLHGEAARLARYDALVRIPGEGPPALLALVARDRHALEPSQGTGALAFLGRAVAVALGR</sequence>
<protein>
    <submittedName>
        <fullName evidence="1">DUF484 family protein</fullName>
    </submittedName>
</protein>
<dbReference type="Gene3D" id="3.30.450.40">
    <property type="match status" value="1"/>
</dbReference>
<dbReference type="EMBL" id="JAPDNT010000001">
    <property type="protein sequence ID" value="MCW3473701.1"/>
    <property type="molecule type" value="Genomic_DNA"/>
</dbReference>
<dbReference type="InterPro" id="IPR029016">
    <property type="entry name" value="GAF-like_dom_sf"/>
</dbReference>
<gene>
    <name evidence="1" type="ORF">OL599_03855</name>
</gene>
<comment type="caution">
    <text evidence="1">The sequence shown here is derived from an EMBL/GenBank/DDBJ whole genome shotgun (WGS) entry which is preliminary data.</text>
</comment>
<organism evidence="1 2">
    <name type="scientific">Limobrevibacterium gyesilva</name>
    <dbReference type="NCBI Taxonomy" id="2991712"/>
    <lineage>
        <taxon>Bacteria</taxon>
        <taxon>Pseudomonadati</taxon>
        <taxon>Pseudomonadota</taxon>
        <taxon>Alphaproteobacteria</taxon>
        <taxon>Acetobacterales</taxon>
        <taxon>Acetobacteraceae</taxon>
        <taxon>Limobrevibacterium</taxon>
    </lineage>
</organism>
<keyword evidence="2" id="KW-1185">Reference proteome</keyword>
<accession>A0AA42CEM0</accession>
<reference evidence="1" key="2">
    <citation type="submission" date="2022-10" db="EMBL/GenBank/DDBJ databases">
        <authorList>
            <person name="Trinh H.N."/>
        </authorList>
    </citation>
    <scope>NUCLEOTIDE SEQUENCE</scope>
    <source>
        <strain evidence="1">RN2-1</strain>
    </source>
</reference>
<dbReference type="Pfam" id="PF04340">
    <property type="entry name" value="DUF484"/>
    <property type="match status" value="1"/>
</dbReference>
<dbReference type="InterPro" id="IPR007435">
    <property type="entry name" value="DUF484"/>
</dbReference>
<dbReference type="Proteomes" id="UP001165679">
    <property type="component" value="Unassembled WGS sequence"/>
</dbReference>
<evidence type="ECO:0000313" key="2">
    <source>
        <dbReference type="Proteomes" id="UP001165679"/>
    </source>
</evidence>
<proteinExistence type="predicted"/>
<dbReference type="AlphaFoldDB" id="A0AA42CEM0"/>